<dbReference type="GO" id="GO:0005694">
    <property type="term" value="C:chromosome"/>
    <property type="evidence" value="ECO:0007669"/>
    <property type="project" value="InterPro"/>
</dbReference>
<evidence type="ECO:0000256" key="2">
    <source>
        <dbReference type="SAM" id="Coils"/>
    </source>
</evidence>
<dbReference type="InterPro" id="IPR036277">
    <property type="entry name" value="SMC_hinge_sf"/>
</dbReference>
<organism evidence="4 5">
    <name type="scientific">Blastocystis sp. subtype 1 (strain ATCC 50177 / NandII)</name>
    <dbReference type="NCBI Taxonomy" id="478820"/>
    <lineage>
        <taxon>Eukaryota</taxon>
        <taxon>Sar</taxon>
        <taxon>Stramenopiles</taxon>
        <taxon>Bigyra</taxon>
        <taxon>Opalozoa</taxon>
        <taxon>Opalinata</taxon>
        <taxon>Blastocystidae</taxon>
        <taxon>Blastocystis</taxon>
    </lineage>
</organism>
<evidence type="ECO:0000256" key="1">
    <source>
        <dbReference type="ARBA" id="ARBA00023054"/>
    </source>
</evidence>
<dbReference type="OrthoDB" id="10255539at2759"/>
<keyword evidence="5" id="KW-1185">Reference proteome</keyword>
<protein>
    <submittedName>
        <fullName evidence="4">SMC2, structural maintenance of chromosomes protein 2</fullName>
    </submittedName>
</protein>
<dbReference type="Gene3D" id="3.40.50.300">
    <property type="entry name" value="P-loop containing nucleotide triphosphate hydrolases"/>
    <property type="match status" value="1"/>
</dbReference>
<dbReference type="Gene3D" id="3.30.70.1620">
    <property type="match status" value="1"/>
</dbReference>
<evidence type="ECO:0000313" key="4">
    <source>
        <dbReference type="EMBL" id="OAO14929.1"/>
    </source>
</evidence>
<gene>
    <name evidence="4" type="ORF">AV274_3367</name>
</gene>
<reference evidence="4 5" key="1">
    <citation type="submission" date="2016-05" db="EMBL/GenBank/DDBJ databases">
        <title>Nuclear genome of Blastocystis sp. subtype 1 NandII.</title>
        <authorList>
            <person name="Gentekaki E."/>
            <person name="Curtis B."/>
            <person name="Stairs C."/>
            <person name="Eme L."/>
            <person name="Herman E."/>
            <person name="Klimes V."/>
            <person name="Arias M.C."/>
            <person name="Elias M."/>
            <person name="Hilliou F."/>
            <person name="Klute M."/>
            <person name="Malik S.-B."/>
            <person name="Pightling A."/>
            <person name="Rachubinski R."/>
            <person name="Salas D."/>
            <person name="Schlacht A."/>
            <person name="Suga H."/>
            <person name="Archibald J."/>
            <person name="Ball S.G."/>
            <person name="Clark G."/>
            <person name="Dacks J."/>
            <person name="Van Der Giezen M."/>
            <person name="Tsaousis A."/>
            <person name="Roger A."/>
        </authorList>
    </citation>
    <scope>NUCLEOTIDE SEQUENCE [LARGE SCALE GENOMIC DNA]</scope>
    <source>
        <strain evidence="5">ATCC 50177 / NandII</strain>
    </source>
</reference>
<dbReference type="Pfam" id="PF02463">
    <property type="entry name" value="SMC_N"/>
    <property type="match status" value="1"/>
</dbReference>
<keyword evidence="1 2" id="KW-0175">Coiled coil</keyword>
<accession>A0A196SG31</accession>
<dbReference type="InterPro" id="IPR027417">
    <property type="entry name" value="P-loop_NTPase"/>
</dbReference>
<dbReference type="PANTHER" id="PTHR43977">
    <property type="entry name" value="STRUCTURAL MAINTENANCE OF CHROMOSOMES PROTEIN 3"/>
    <property type="match status" value="1"/>
</dbReference>
<evidence type="ECO:0000259" key="3">
    <source>
        <dbReference type="Pfam" id="PF02463"/>
    </source>
</evidence>
<dbReference type="GO" id="GO:0005524">
    <property type="term" value="F:ATP binding"/>
    <property type="evidence" value="ECO:0007669"/>
    <property type="project" value="InterPro"/>
</dbReference>
<dbReference type="GO" id="GO:0051276">
    <property type="term" value="P:chromosome organization"/>
    <property type="evidence" value="ECO:0007669"/>
    <property type="project" value="InterPro"/>
</dbReference>
<name>A0A196SG31_BLAHN</name>
<sequence>MGEREKVAVMVMGKMRDTGRMVVKDSKTGESLEVVRKVTFNPAIHARTVTVEGDVFEPSGIVEGGSRRRGAPVLSLLSKANKVRGELDAKERELDASSRELSEMRKRTEKYRSAKSALELALHNLEVLEKAEVKEEYEKVKREASEKKKEARRQSEELRGLEKALEACASKRVRVEGVLKQNGVKKARSDEESEVGKEGGDYDFKHVKMEEVHSRVVALEEEQEQLGRRLNKKVLGMMEKAESEYEELLKKREIIEKDKSQIEELDVKKKETLATTYAKVNRDFGSIFSTLLPDASARLEPSNGNVLEGLEVRVAFGGKEKESLSELSGGQRSLLALSLVLSLLLFKPAPMYILDEVDAALDLSHTQNIGRMLRKHFGQSQFIVVSLKEGMFTNANVLFRTKFVDGVSTVTRTVGQVEEEEEEGPYGNVVLKTMMIENREESFTLSFDYPIPMNGEWKLYSSAITVAEGWNTASFSDNWETATLGTDAHSATGTQYFRKTFTGVDNMAAYEMRFNYRYGIIAYVNGKEVFRDNMDSGAATPSTPSSGAYDSTVYHGIILPASLMSSSTPNLLAVELHFPTLNETVVDFNAFVASVASSIAGDSSNLCFVYPYPVTIDATGLSSANLFDYKRTSYYSATTLPSVITFGFTGPRPTLNGLRVFTASAYTSSPTSFQ</sequence>
<dbReference type="AlphaFoldDB" id="A0A196SG31"/>
<dbReference type="SUPFAM" id="SSF75553">
    <property type="entry name" value="Smc hinge domain"/>
    <property type="match status" value="1"/>
</dbReference>
<comment type="caution">
    <text evidence="4">The sequence shown here is derived from an EMBL/GenBank/DDBJ whole genome shotgun (WGS) entry which is preliminary data.</text>
</comment>
<dbReference type="InterPro" id="IPR003395">
    <property type="entry name" value="RecF/RecN/SMC_N"/>
</dbReference>
<proteinExistence type="predicted"/>
<dbReference type="Gene3D" id="2.60.120.260">
    <property type="entry name" value="Galactose-binding domain-like"/>
    <property type="match status" value="1"/>
</dbReference>
<feature type="coiled-coil region" evidence="2">
    <location>
        <begin position="209"/>
        <end position="265"/>
    </location>
</feature>
<dbReference type="Proteomes" id="UP000078348">
    <property type="component" value="Unassembled WGS sequence"/>
</dbReference>
<evidence type="ECO:0000313" key="5">
    <source>
        <dbReference type="Proteomes" id="UP000078348"/>
    </source>
</evidence>
<dbReference type="SUPFAM" id="SSF52540">
    <property type="entry name" value="P-loop containing nucleoside triphosphate hydrolases"/>
    <property type="match status" value="1"/>
</dbReference>
<dbReference type="STRING" id="478820.A0A196SG31"/>
<dbReference type="EMBL" id="LXWW01000197">
    <property type="protein sequence ID" value="OAO14929.1"/>
    <property type="molecule type" value="Genomic_DNA"/>
</dbReference>
<feature type="coiled-coil region" evidence="2">
    <location>
        <begin position="80"/>
        <end position="171"/>
    </location>
</feature>
<feature type="domain" description="RecF/RecN/SMC N-terminal" evidence="3">
    <location>
        <begin position="126"/>
        <end position="405"/>
    </location>
</feature>